<comment type="caution">
    <text evidence="1">The sequence shown here is derived from an EMBL/GenBank/DDBJ whole genome shotgun (WGS) entry which is preliminary data.</text>
</comment>
<organism evidence="1 3">
    <name type="scientific">Kipferlia bialata</name>
    <dbReference type="NCBI Taxonomy" id="797122"/>
    <lineage>
        <taxon>Eukaryota</taxon>
        <taxon>Metamonada</taxon>
        <taxon>Carpediemonas-like organisms</taxon>
        <taxon>Kipferlia</taxon>
    </lineage>
</organism>
<reference evidence="1 3" key="2">
    <citation type="journal article" date="2018" name="PLoS ONE">
        <title>The draft genome of Kipferlia bialata reveals reductive genome evolution in fornicate parasites.</title>
        <authorList>
            <person name="Tanifuji G."/>
            <person name="Takabayashi S."/>
            <person name="Kume K."/>
            <person name="Takagi M."/>
            <person name="Nakayama T."/>
            <person name="Kamikawa R."/>
            <person name="Inagaki Y."/>
            <person name="Hashimoto T."/>
        </authorList>
    </citation>
    <scope>NUCLEOTIDE SEQUENCE [LARGE SCALE GENOMIC DNA]</scope>
    <source>
        <strain evidence="1">NY0173</strain>
    </source>
</reference>
<name>A0A9K3CT72_9EUKA</name>
<protein>
    <submittedName>
        <fullName evidence="1">Uncharacterized protein</fullName>
    </submittedName>
</protein>
<evidence type="ECO:0000313" key="2">
    <source>
        <dbReference type="EMBL" id="GIQ82838.1"/>
    </source>
</evidence>
<reference evidence="1" key="1">
    <citation type="submission" date="2016-10" db="EMBL/GenBank/DDBJ databases">
        <authorList>
            <person name="Tanifuji G."/>
            <person name="Kume K."/>
            <person name="Nakayama T."/>
            <person name="Takabayashi S."/>
            <person name="Hashimoto T."/>
        </authorList>
    </citation>
    <scope>NUCLEOTIDE SEQUENCE</scope>
    <source>
        <strain evidence="1">NY0173</strain>
    </source>
</reference>
<gene>
    <name evidence="1" type="ORF">KIPB_002171</name>
    <name evidence="2" type="ORF">KIPB_004052</name>
</gene>
<keyword evidence="3" id="KW-1185">Reference proteome</keyword>
<evidence type="ECO:0000313" key="3">
    <source>
        <dbReference type="Proteomes" id="UP000265618"/>
    </source>
</evidence>
<accession>A0A9K3CT72</accession>
<dbReference type="Proteomes" id="UP000265618">
    <property type="component" value="Unassembled WGS sequence"/>
</dbReference>
<sequence length="154" mass="17733">MPLLRRRIWSPSCCVPERHDTAFEVFHALSTELQTLDEMDTNLQQKINVLRRLVDSPDIGELDLSRHRQELVYYGVSLLKLQRLRPLLEEKLHCLSMYTARTEVEECMRVTEQDGVTTTPQLDAAVTPGNREGVTLDDVARSVRQAELDWEALT</sequence>
<dbReference type="AlphaFoldDB" id="A0A9K3CT72"/>
<dbReference type="EMBL" id="BDIP01000342">
    <property type="protein sequence ID" value="GIQ81244.1"/>
    <property type="molecule type" value="Genomic_DNA"/>
</dbReference>
<dbReference type="EMBL" id="BDIP01000831">
    <property type="protein sequence ID" value="GIQ82838.1"/>
    <property type="molecule type" value="Genomic_DNA"/>
</dbReference>
<proteinExistence type="predicted"/>
<evidence type="ECO:0000313" key="1">
    <source>
        <dbReference type="EMBL" id="GIQ81244.1"/>
    </source>
</evidence>